<dbReference type="Proteomes" id="UP000029078">
    <property type="component" value="Unassembled WGS sequence"/>
</dbReference>
<dbReference type="EMBL" id="JGZL01000003">
    <property type="protein sequence ID" value="KFI90384.1"/>
    <property type="molecule type" value="Genomic_DNA"/>
</dbReference>
<gene>
    <name evidence="1" type="ORF">BRUM_0145</name>
</gene>
<reference evidence="1 2" key="1">
    <citation type="submission" date="2014-03" db="EMBL/GenBank/DDBJ databases">
        <title>Genomics of Bifidobacteria.</title>
        <authorList>
            <person name="Ventura M."/>
            <person name="Milani C."/>
            <person name="Lugli G.A."/>
        </authorList>
    </citation>
    <scope>NUCLEOTIDE SEQUENCE [LARGE SCALE GENOMIC DNA]</scope>
    <source>
        <strain evidence="1 2">LMG 21811</strain>
    </source>
</reference>
<dbReference type="STRING" id="78346.BRUM_0145"/>
<evidence type="ECO:0000313" key="1">
    <source>
        <dbReference type="EMBL" id="KFI90384.1"/>
    </source>
</evidence>
<keyword evidence="2" id="KW-1185">Reference proteome</keyword>
<protein>
    <recommendedName>
        <fullName evidence="3">Cytoplasmic protein</fullName>
    </recommendedName>
</protein>
<sequence>MGDSMTDFIAGVEAADEHRDIDADFAHLREIMESRSFRTNSGLAGEQPYYIYDYPPRQELEVAEHIRQLVSQLQTMTPKYDGDYAPQVLTLDLFDVVLEILGNRGILDRVLNREAKRHRKVSSDAHTDKFLGLLDNVLGADTAQLPDTIRDHYEQAKSEGGANIVFITGIGKVYPYIRAHTLLNALQGRIDDRPLVLFYPGTFTRSATSGSVMSLFNCLPGDNYYRAQNLREMSVRLEE</sequence>
<dbReference type="AlphaFoldDB" id="A0A087D4D4"/>
<proteinExistence type="predicted"/>
<name>A0A087D4D4_BIFRU</name>
<comment type="caution">
    <text evidence="1">The sequence shown here is derived from an EMBL/GenBank/DDBJ whole genome shotgun (WGS) entry which is preliminary data.</text>
</comment>
<evidence type="ECO:0008006" key="3">
    <source>
        <dbReference type="Google" id="ProtNLM"/>
    </source>
</evidence>
<dbReference type="Pfam" id="PF08747">
    <property type="entry name" value="BrxB"/>
    <property type="match status" value="1"/>
</dbReference>
<accession>A0A087D4D4</accession>
<evidence type="ECO:0000313" key="2">
    <source>
        <dbReference type="Proteomes" id="UP000029078"/>
    </source>
</evidence>
<dbReference type="InterPro" id="IPR014858">
    <property type="entry name" value="BrxB"/>
</dbReference>
<dbReference type="eggNOG" id="ENOG502Z9ZE">
    <property type="taxonomic scope" value="Bacteria"/>
</dbReference>
<organism evidence="1 2">
    <name type="scientific">Bifidobacterium ruminantium</name>
    <dbReference type="NCBI Taxonomy" id="78346"/>
    <lineage>
        <taxon>Bacteria</taxon>
        <taxon>Bacillati</taxon>
        <taxon>Actinomycetota</taxon>
        <taxon>Actinomycetes</taxon>
        <taxon>Bifidobacteriales</taxon>
        <taxon>Bifidobacteriaceae</taxon>
        <taxon>Bifidobacterium</taxon>
    </lineage>
</organism>